<feature type="transmembrane region" description="Helical" evidence="8">
    <location>
        <begin position="794"/>
        <end position="812"/>
    </location>
</feature>
<reference evidence="10 11" key="1">
    <citation type="submission" date="2024-02" db="EMBL/GenBank/DDBJ databases">
        <title>High-quality chromosome-scale genome assembly of Pensacola bahiagrass (Paspalum notatum Flugge var. saurae).</title>
        <authorList>
            <person name="Vega J.M."/>
            <person name="Podio M."/>
            <person name="Orjuela J."/>
            <person name="Siena L.A."/>
            <person name="Pessino S.C."/>
            <person name="Combes M.C."/>
            <person name="Mariac C."/>
            <person name="Albertini E."/>
            <person name="Pupilli F."/>
            <person name="Ortiz J.P.A."/>
            <person name="Leblanc O."/>
        </authorList>
    </citation>
    <scope>NUCLEOTIDE SEQUENCE [LARGE SCALE GENOMIC DNA]</scope>
    <source>
        <strain evidence="10">R1</strain>
        <tissue evidence="10">Leaf</tissue>
    </source>
</reference>
<feature type="domain" description="Major facilitator superfamily (MFS) profile" evidence="9">
    <location>
        <begin position="64"/>
        <end position="816"/>
    </location>
</feature>
<feature type="transmembrane region" description="Helical" evidence="8">
    <location>
        <begin position="762"/>
        <end position="788"/>
    </location>
</feature>
<keyword evidence="5 8" id="KW-1133">Transmembrane helix</keyword>
<feature type="transmembrane region" description="Helical" evidence="8">
    <location>
        <begin position="482"/>
        <end position="509"/>
    </location>
</feature>
<keyword evidence="3" id="KW-0762">Sugar transport</keyword>
<feature type="transmembrane region" description="Helical" evidence="8">
    <location>
        <begin position="59"/>
        <end position="77"/>
    </location>
</feature>
<keyword evidence="11" id="KW-1185">Reference proteome</keyword>
<dbReference type="EMBL" id="CP144754">
    <property type="protein sequence ID" value="WVZ99633.1"/>
    <property type="molecule type" value="Genomic_DNA"/>
</dbReference>
<dbReference type="Proteomes" id="UP001341281">
    <property type="component" value="Chromosome 10"/>
</dbReference>
<sequence length="828" mass="88198">MGGGSNRGGGGAGEESGSDQDGGLRKPLLNTGSWYRMSSRQSSVAPGASSMAVLRESHVSAFLCTLIVALGPIQFGFTTGFSSPTQGDMVRDLKLSISEFSAFGSLSNVGAMVGAIASGQMAEHIGRKGSLMIAAIPNIIGWLAISFAKDASFLYMGRLLEGFGVGIISYTVPVYIAEISPQNMRGALGSVNQLSVTLGILLAYLLGMFVPWRLLAVIGALPCTVLIPGLFFIPESPRWLLGIGLLVLQNLCGINGVLFYASTIFKAAGVTNSDLATCSLGVIQVLATGVTTWLLDRAGRRILLIISTSGMTLCLLAVSVVFFLKDNISNDSNAYYILSMISLVALVAFVITFSFGMGAIPWLMMSEILPVSIKSLGGSFATLANWLTSFAITMTANLMLTWSVGDPNSGSWYRMGMGSRQSSLNAGTSSMAVLRESHVSAFLCTLIVALGPIQFGFTGGYSSPTQDAIIRDLNLSISEARLLPLASAFASFSVFGSLSNVGAMVGAIASGQMAEYIGRKGSLMIAAIPNVIGWLAISFAKVPVYIAEISPQNMRGALGSVNQLSVTLGIMFAYLLGLFVPWRLLAVIGTLPCIVLIPGLFFIPESPRWLAKMNMMDDCETSLQVLRGFDADITAERAVTSANKRTTIRFQELNQKKFRTPLIVASSKLQVLATGVTTTFLDRAGRRILLIISAAGMTLSLLAVAVVFYIKDNVSHDSDLYSILSMVSLVGLVAYVIAFSFGMGAIPWIIMSEILPVSIKSLAGSFATLANWLTSFGITMTANLLLSWSAGGTFTSYMIVSAFTLVFVILWVPETKGRTLEEIQWSFR</sequence>
<feature type="transmembrane region" description="Helical" evidence="8">
    <location>
        <begin position="336"/>
        <end position="363"/>
    </location>
</feature>
<dbReference type="PANTHER" id="PTHR48021:SF20">
    <property type="entry name" value="MAJOR FACILITATOR SUPERFAMILY (MFS) PROFILE DOMAIN-CONTAINING PROTEIN"/>
    <property type="match status" value="1"/>
</dbReference>
<dbReference type="SUPFAM" id="SSF103473">
    <property type="entry name" value="MFS general substrate transporter"/>
    <property type="match status" value="2"/>
</dbReference>
<evidence type="ECO:0000256" key="2">
    <source>
        <dbReference type="ARBA" id="ARBA00010992"/>
    </source>
</evidence>
<dbReference type="Pfam" id="PF00083">
    <property type="entry name" value="Sugar_tr"/>
    <property type="match status" value="4"/>
</dbReference>
<feature type="transmembrane region" description="Helical" evidence="8">
    <location>
        <begin position="302"/>
        <end position="324"/>
    </location>
</feature>
<feature type="transmembrane region" description="Helical" evidence="8">
    <location>
        <begin position="240"/>
        <end position="261"/>
    </location>
</feature>
<proteinExistence type="inferred from homology"/>
<keyword evidence="3" id="KW-0813">Transport</keyword>
<feature type="transmembrane region" description="Helical" evidence="8">
    <location>
        <begin position="556"/>
        <end position="576"/>
    </location>
</feature>
<gene>
    <name evidence="10" type="ORF">U9M48_044900</name>
</gene>
<dbReference type="InterPro" id="IPR005828">
    <property type="entry name" value="MFS_sugar_transport-like"/>
</dbReference>
<feature type="transmembrane region" description="Helical" evidence="8">
    <location>
        <begin position="273"/>
        <end position="295"/>
    </location>
</feature>
<dbReference type="PROSITE" id="PS00216">
    <property type="entry name" value="SUGAR_TRANSPORT_1"/>
    <property type="match status" value="2"/>
</dbReference>
<accession>A0AAQ3UW75</accession>
<dbReference type="PRINTS" id="PR00171">
    <property type="entry name" value="SUGRTRNSPORT"/>
</dbReference>
<dbReference type="Gene3D" id="1.20.1250.20">
    <property type="entry name" value="MFS general substrate transporter like domains"/>
    <property type="match status" value="4"/>
</dbReference>
<dbReference type="InterPro" id="IPR003663">
    <property type="entry name" value="Sugar/inositol_transpt"/>
</dbReference>
<dbReference type="CDD" id="cd17358">
    <property type="entry name" value="MFS_GLUT6_8_Class3_like"/>
    <property type="match status" value="1"/>
</dbReference>
<feature type="transmembrane region" description="Helical" evidence="8">
    <location>
        <begin position="383"/>
        <end position="405"/>
    </location>
</feature>
<feature type="transmembrane region" description="Helical" evidence="8">
    <location>
        <begin position="188"/>
        <end position="206"/>
    </location>
</feature>
<dbReference type="FunFam" id="1.20.1250.20:FF:001678">
    <property type="entry name" value="Sugar transporter ERD6-like 6"/>
    <property type="match status" value="1"/>
</dbReference>
<evidence type="ECO:0000313" key="11">
    <source>
        <dbReference type="Proteomes" id="UP001341281"/>
    </source>
</evidence>
<feature type="compositionally biased region" description="Gly residues" evidence="7">
    <location>
        <begin position="1"/>
        <end position="14"/>
    </location>
</feature>
<dbReference type="GO" id="GO:0051119">
    <property type="term" value="F:sugar transmembrane transporter activity"/>
    <property type="evidence" value="ECO:0007669"/>
    <property type="project" value="InterPro"/>
</dbReference>
<evidence type="ECO:0000256" key="3">
    <source>
        <dbReference type="ARBA" id="ARBA00022597"/>
    </source>
</evidence>
<evidence type="ECO:0000256" key="4">
    <source>
        <dbReference type="ARBA" id="ARBA00022692"/>
    </source>
</evidence>
<feature type="transmembrane region" description="Helical" evidence="8">
    <location>
        <begin position="97"/>
        <end position="117"/>
    </location>
</feature>
<dbReference type="PROSITE" id="PS50850">
    <property type="entry name" value="MFS"/>
    <property type="match status" value="1"/>
</dbReference>
<dbReference type="PROSITE" id="PS00217">
    <property type="entry name" value="SUGAR_TRANSPORT_2"/>
    <property type="match status" value="1"/>
</dbReference>
<feature type="transmembrane region" description="Helical" evidence="8">
    <location>
        <begin position="688"/>
        <end position="710"/>
    </location>
</feature>
<evidence type="ECO:0000256" key="1">
    <source>
        <dbReference type="ARBA" id="ARBA00004141"/>
    </source>
</evidence>
<dbReference type="PANTHER" id="PTHR48021">
    <property type="match status" value="1"/>
</dbReference>
<comment type="similarity">
    <text evidence="2">Belongs to the major facilitator superfamily. Sugar transporter (TC 2.A.1.1) family.</text>
</comment>
<dbReference type="FunFam" id="1.20.1250.20:FF:001152">
    <property type="entry name" value="Sugar transporter ERD6-like 6"/>
    <property type="match status" value="1"/>
</dbReference>
<evidence type="ECO:0000256" key="7">
    <source>
        <dbReference type="SAM" id="MobiDB-lite"/>
    </source>
</evidence>
<evidence type="ECO:0000259" key="9">
    <source>
        <dbReference type="PROSITE" id="PS50850"/>
    </source>
</evidence>
<evidence type="ECO:0000256" key="8">
    <source>
        <dbReference type="SAM" id="Phobius"/>
    </source>
</evidence>
<feature type="transmembrane region" description="Helical" evidence="8">
    <location>
        <begin position="722"/>
        <end position="750"/>
    </location>
</feature>
<keyword evidence="6 8" id="KW-0472">Membrane</keyword>
<feature type="transmembrane region" description="Helical" evidence="8">
    <location>
        <begin position="521"/>
        <end position="544"/>
    </location>
</feature>
<feature type="transmembrane region" description="Helical" evidence="8">
    <location>
        <begin position="439"/>
        <end position="461"/>
    </location>
</feature>
<evidence type="ECO:0000313" key="10">
    <source>
        <dbReference type="EMBL" id="WVZ99633.1"/>
    </source>
</evidence>
<protein>
    <recommendedName>
        <fullName evidence="9">Major facilitator superfamily (MFS) profile domain-containing protein</fullName>
    </recommendedName>
</protein>
<dbReference type="InterPro" id="IPR044775">
    <property type="entry name" value="MFS_ERD6/Tret1-like"/>
</dbReference>
<keyword evidence="4 8" id="KW-0812">Transmembrane</keyword>
<evidence type="ECO:0000256" key="5">
    <source>
        <dbReference type="ARBA" id="ARBA00022989"/>
    </source>
</evidence>
<dbReference type="InterPro" id="IPR050549">
    <property type="entry name" value="MFS_Trehalose_Transporter"/>
</dbReference>
<comment type="subcellular location">
    <subcellularLocation>
        <location evidence="1">Membrane</location>
        <topology evidence="1">Multi-pass membrane protein</topology>
    </subcellularLocation>
</comment>
<dbReference type="InterPro" id="IPR005829">
    <property type="entry name" value="Sugar_transporter_CS"/>
</dbReference>
<feature type="transmembrane region" description="Helical" evidence="8">
    <location>
        <begin position="129"/>
        <end position="147"/>
    </location>
</feature>
<organism evidence="10 11">
    <name type="scientific">Paspalum notatum var. saurae</name>
    <dbReference type="NCBI Taxonomy" id="547442"/>
    <lineage>
        <taxon>Eukaryota</taxon>
        <taxon>Viridiplantae</taxon>
        <taxon>Streptophyta</taxon>
        <taxon>Embryophyta</taxon>
        <taxon>Tracheophyta</taxon>
        <taxon>Spermatophyta</taxon>
        <taxon>Magnoliopsida</taxon>
        <taxon>Liliopsida</taxon>
        <taxon>Poales</taxon>
        <taxon>Poaceae</taxon>
        <taxon>PACMAD clade</taxon>
        <taxon>Panicoideae</taxon>
        <taxon>Andropogonodae</taxon>
        <taxon>Paspaleae</taxon>
        <taxon>Paspalinae</taxon>
        <taxon>Paspalum</taxon>
    </lineage>
</organism>
<feature type="transmembrane region" description="Helical" evidence="8">
    <location>
        <begin position="153"/>
        <end position="176"/>
    </location>
</feature>
<evidence type="ECO:0000256" key="6">
    <source>
        <dbReference type="ARBA" id="ARBA00023136"/>
    </source>
</evidence>
<name>A0AAQ3UW75_PASNO</name>
<feature type="transmembrane region" description="Helical" evidence="8">
    <location>
        <begin position="582"/>
        <end position="603"/>
    </location>
</feature>
<feature type="region of interest" description="Disordered" evidence="7">
    <location>
        <begin position="1"/>
        <end position="24"/>
    </location>
</feature>
<dbReference type="AlphaFoldDB" id="A0AAQ3UW75"/>
<dbReference type="InterPro" id="IPR020846">
    <property type="entry name" value="MFS_dom"/>
</dbReference>
<feature type="transmembrane region" description="Helical" evidence="8">
    <location>
        <begin position="212"/>
        <end position="233"/>
    </location>
</feature>
<dbReference type="InterPro" id="IPR036259">
    <property type="entry name" value="MFS_trans_sf"/>
</dbReference>
<dbReference type="GO" id="GO:0016020">
    <property type="term" value="C:membrane"/>
    <property type="evidence" value="ECO:0007669"/>
    <property type="project" value="UniProtKB-SubCell"/>
</dbReference>